<dbReference type="AlphaFoldDB" id="A0A4Z2HIT5"/>
<comment type="caution">
    <text evidence="1">The sequence shown here is derived from an EMBL/GenBank/DDBJ whole genome shotgun (WGS) entry which is preliminary data.</text>
</comment>
<keyword evidence="2" id="KW-1185">Reference proteome</keyword>
<evidence type="ECO:0000313" key="1">
    <source>
        <dbReference type="EMBL" id="TNN65501.1"/>
    </source>
</evidence>
<protein>
    <submittedName>
        <fullName evidence="1">Uncharacterized protein</fullName>
    </submittedName>
</protein>
<proteinExistence type="predicted"/>
<dbReference type="Proteomes" id="UP000314294">
    <property type="component" value="Unassembled WGS sequence"/>
</dbReference>
<reference evidence="1 2" key="1">
    <citation type="submission" date="2019-03" db="EMBL/GenBank/DDBJ databases">
        <title>First draft genome of Liparis tanakae, snailfish: a comprehensive survey of snailfish specific genes.</title>
        <authorList>
            <person name="Kim W."/>
            <person name="Song I."/>
            <person name="Jeong J.-H."/>
            <person name="Kim D."/>
            <person name="Kim S."/>
            <person name="Ryu S."/>
            <person name="Song J.Y."/>
            <person name="Lee S.K."/>
        </authorList>
    </citation>
    <scope>NUCLEOTIDE SEQUENCE [LARGE SCALE GENOMIC DNA]</scope>
    <source>
        <tissue evidence="1">Muscle</tissue>
    </source>
</reference>
<accession>A0A4Z2HIT5</accession>
<organism evidence="1 2">
    <name type="scientific">Liparis tanakae</name>
    <name type="common">Tanaka's snailfish</name>
    <dbReference type="NCBI Taxonomy" id="230148"/>
    <lineage>
        <taxon>Eukaryota</taxon>
        <taxon>Metazoa</taxon>
        <taxon>Chordata</taxon>
        <taxon>Craniata</taxon>
        <taxon>Vertebrata</taxon>
        <taxon>Euteleostomi</taxon>
        <taxon>Actinopterygii</taxon>
        <taxon>Neopterygii</taxon>
        <taxon>Teleostei</taxon>
        <taxon>Neoteleostei</taxon>
        <taxon>Acanthomorphata</taxon>
        <taxon>Eupercaria</taxon>
        <taxon>Perciformes</taxon>
        <taxon>Cottioidei</taxon>
        <taxon>Cottales</taxon>
        <taxon>Liparidae</taxon>
        <taxon>Liparis</taxon>
    </lineage>
</organism>
<sequence>MLLTPAHCLRKTFPPPSWRLSSCNQLTLSLPGSLQLLIALSDGVTSALDSGHLYLVPQVSMSVLNKGTSAAPRRVRIVSDECGNQCSVGTKES</sequence>
<dbReference type="EMBL" id="SRLO01000234">
    <property type="protein sequence ID" value="TNN65501.1"/>
    <property type="molecule type" value="Genomic_DNA"/>
</dbReference>
<gene>
    <name evidence="1" type="ORF">EYF80_024320</name>
</gene>
<evidence type="ECO:0000313" key="2">
    <source>
        <dbReference type="Proteomes" id="UP000314294"/>
    </source>
</evidence>
<name>A0A4Z2HIT5_9TELE</name>